<dbReference type="PRINTS" id="PR01410">
    <property type="entry name" value="CCBIOGENESIS"/>
</dbReference>
<feature type="transmembrane region" description="Helical" evidence="11">
    <location>
        <begin position="137"/>
        <end position="157"/>
    </location>
</feature>
<proteinExistence type="inferred from homology"/>
<name>A0ABP8LMZ5_9MICO</name>
<evidence type="ECO:0000256" key="1">
    <source>
        <dbReference type="ARBA" id="ARBA00004429"/>
    </source>
</evidence>
<evidence type="ECO:0000259" key="13">
    <source>
        <dbReference type="Pfam" id="PF01578"/>
    </source>
</evidence>
<feature type="transmembrane region" description="Helical" evidence="11">
    <location>
        <begin position="405"/>
        <end position="423"/>
    </location>
</feature>
<dbReference type="Pfam" id="PF16327">
    <property type="entry name" value="CcmF_C"/>
    <property type="match status" value="1"/>
</dbReference>
<feature type="transmembrane region" description="Helical" evidence="11">
    <location>
        <begin position="613"/>
        <end position="632"/>
    </location>
</feature>
<dbReference type="PANTHER" id="PTHR43653">
    <property type="entry name" value="CYTOCHROME C ASSEMBLY PROTEIN-RELATED"/>
    <property type="match status" value="1"/>
</dbReference>
<feature type="transmembrane region" description="Helical" evidence="11">
    <location>
        <begin position="489"/>
        <end position="509"/>
    </location>
</feature>
<feature type="transmembrane region" description="Helical" evidence="11">
    <location>
        <begin position="435"/>
        <end position="453"/>
    </location>
</feature>
<feature type="transmembrane region" description="Helical" evidence="11">
    <location>
        <begin position="219"/>
        <end position="240"/>
    </location>
</feature>
<comment type="subcellular location">
    <subcellularLocation>
        <location evidence="1">Cell inner membrane</location>
        <topology evidence="1">Multi-pass membrane protein</topology>
    </subcellularLocation>
</comment>
<evidence type="ECO:0000259" key="14">
    <source>
        <dbReference type="Pfam" id="PF16327"/>
    </source>
</evidence>
<feature type="region of interest" description="Disordered" evidence="10">
    <location>
        <begin position="633"/>
        <end position="657"/>
    </location>
</feature>
<organism evidence="15 16">
    <name type="scientific">Georgenia halophila</name>
    <dbReference type="NCBI Taxonomy" id="620889"/>
    <lineage>
        <taxon>Bacteria</taxon>
        <taxon>Bacillati</taxon>
        <taxon>Actinomycetota</taxon>
        <taxon>Actinomycetes</taxon>
        <taxon>Micrococcales</taxon>
        <taxon>Bogoriellaceae</taxon>
        <taxon>Georgenia</taxon>
    </lineage>
</organism>
<evidence type="ECO:0000256" key="9">
    <source>
        <dbReference type="ARBA" id="ARBA00037230"/>
    </source>
</evidence>
<evidence type="ECO:0000256" key="10">
    <source>
        <dbReference type="SAM" id="MobiDB-lite"/>
    </source>
</evidence>
<dbReference type="InterPro" id="IPR003568">
    <property type="entry name" value="Cyt_c_biogenesis_CcmF"/>
</dbReference>
<feature type="transmembrane region" description="Helical" evidence="11">
    <location>
        <begin position="57"/>
        <end position="76"/>
    </location>
</feature>
<reference evidence="16" key="1">
    <citation type="journal article" date="2019" name="Int. J. Syst. Evol. Microbiol.">
        <title>The Global Catalogue of Microorganisms (GCM) 10K type strain sequencing project: providing services to taxonomists for standard genome sequencing and annotation.</title>
        <authorList>
            <consortium name="The Broad Institute Genomics Platform"/>
            <consortium name="The Broad Institute Genome Sequencing Center for Infectious Disease"/>
            <person name="Wu L."/>
            <person name="Ma J."/>
        </authorList>
    </citation>
    <scope>NUCLEOTIDE SEQUENCE [LARGE SCALE GENOMIC DNA]</scope>
    <source>
        <strain evidence="16">JCM 17810</strain>
    </source>
</reference>
<keyword evidence="5 11" id="KW-0812">Transmembrane</keyword>
<feature type="signal peptide" evidence="12">
    <location>
        <begin position="1"/>
        <end position="24"/>
    </location>
</feature>
<dbReference type="PANTHER" id="PTHR43653:SF1">
    <property type="entry name" value="CYTOCHROME C-TYPE BIOGENESIS PROTEIN CCMF"/>
    <property type="match status" value="1"/>
</dbReference>
<feature type="chain" id="PRO_5047323228" evidence="12">
    <location>
        <begin position="25"/>
        <end position="657"/>
    </location>
</feature>
<evidence type="ECO:0000313" key="15">
    <source>
        <dbReference type="EMBL" id="GAA4431269.1"/>
    </source>
</evidence>
<dbReference type="PRINTS" id="PR01411">
    <property type="entry name" value="CCMFBIOGNSIS"/>
</dbReference>
<feature type="transmembrane region" description="Helical" evidence="11">
    <location>
        <begin position="366"/>
        <end position="385"/>
    </location>
</feature>
<feature type="domain" description="Cytochrome c-type biogenesis protein CcmF C-terminal" evidence="14">
    <location>
        <begin position="327"/>
        <end position="628"/>
    </location>
</feature>
<evidence type="ECO:0000313" key="16">
    <source>
        <dbReference type="Proteomes" id="UP001500622"/>
    </source>
</evidence>
<dbReference type="RefSeq" id="WP_345218009.1">
    <property type="nucleotide sequence ID" value="NZ_BAABGN010000013.1"/>
</dbReference>
<dbReference type="InterPro" id="IPR002541">
    <property type="entry name" value="Cyt_c_assembly"/>
</dbReference>
<evidence type="ECO:0000256" key="11">
    <source>
        <dbReference type="SAM" id="Phobius"/>
    </source>
</evidence>
<feature type="transmembrane region" description="Helical" evidence="11">
    <location>
        <begin position="187"/>
        <end position="207"/>
    </location>
</feature>
<dbReference type="InterPro" id="IPR032523">
    <property type="entry name" value="CcmF_C"/>
</dbReference>
<keyword evidence="16" id="KW-1185">Reference proteome</keyword>
<evidence type="ECO:0000256" key="5">
    <source>
        <dbReference type="ARBA" id="ARBA00022692"/>
    </source>
</evidence>
<comment type="similarity">
    <text evidence="2">Belongs to the CcmF/CycK/Ccl1/NrfE/CcsA family.</text>
</comment>
<evidence type="ECO:0000256" key="8">
    <source>
        <dbReference type="ARBA" id="ARBA00023136"/>
    </source>
</evidence>
<feature type="domain" description="Cytochrome c assembly protein" evidence="13">
    <location>
        <begin position="103"/>
        <end position="305"/>
    </location>
</feature>
<evidence type="ECO:0000256" key="12">
    <source>
        <dbReference type="SAM" id="SignalP"/>
    </source>
</evidence>
<evidence type="ECO:0000256" key="3">
    <source>
        <dbReference type="ARBA" id="ARBA00022475"/>
    </source>
</evidence>
<feature type="transmembrane region" description="Helical" evidence="11">
    <location>
        <begin position="459"/>
        <end position="477"/>
    </location>
</feature>
<feature type="transmembrane region" description="Helical" evidence="11">
    <location>
        <begin position="322"/>
        <end position="339"/>
    </location>
</feature>
<feature type="transmembrane region" description="Helical" evidence="11">
    <location>
        <begin position="283"/>
        <end position="302"/>
    </location>
</feature>
<accession>A0ABP8LMZ5</accession>
<keyword evidence="8 11" id="KW-0472">Membrane</keyword>
<evidence type="ECO:0000256" key="4">
    <source>
        <dbReference type="ARBA" id="ARBA00022519"/>
    </source>
</evidence>
<sequence>MSAAGTVLLAAAALLGLTAAVAWARAAAGRVRAAADATGTTTSERPTTFERAGATTTVLALAAVAGAVVLIEVALVRHDTSLSYVDRVSDATLPVYYRISALWSALEGSLLLWLLATAVVAALFVRRPRDLTPAGHCAAAAVLAALVAVFAVVTLVASPFGPAGMADAARPSPLLRDHAAMGVHPPLLYAGFTALAVPYALAVGGLATRTLGRPWARVVHAWTLGAWVLLSAGIVVGAWWSYAVLGWGGYWAWDPVENASLMPWLVATALLHTVGARTTLARGWAVGLAGAGLVLVLLGTFLTRSGVVESVHAFSTSTLGPVLLGVLGLATMVLLALLVRRRRDLAADAPAPPVLSRGGALQANRVLLVLVTAVVLVGSCLPAVIDAVAGDRVSVGPPWYARTLTPVAVVLLALMAVGPLLAARREEPRALLARLGPPAAFAALVTGVVGILVPDLSLAAVSGLAGFVLASATRHGVRRPRDRRGIGVFVAHLGIALGAVAVVAGGHGATTETTVPVGGAVRAGETTATLVSLDRREEPHRDVAEARVLLAEGETPLGTVRPELRWYGDQSTMLAGPAIRVEPFRDVYVTLLGADPAAGTATLRLAVTPMITWLWASAFLTIVGGVLAGVPARRRGGAPRRETAPERSPLAAAAREA</sequence>
<evidence type="ECO:0000256" key="2">
    <source>
        <dbReference type="ARBA" id="ARBA00009186"/>
    </source>
</evidence>
<dbReference type="InterPro" id="IPR003567">
    <property type="entry name" value="Cyt_c_biogenesis"/>
</dbReference>
<keyword evidence="7 11" id="KW-1133">Transmembrane helix</keyword>
<dbReference type="Pfam" id="PF01578">
    <property type="entry name" value="Cytochrom_C_asm"/>
    <property type="match status" value="1"/>
</dbReference>
<comment type="function">
    <text evidence="9">Required for the biogenesis of c-type cytochromes. Possible subunit of a heme lyase.</text>
</comment>
<dbReference type="EMBL" id="BAABGN010000013">
    <property type="protein sequence ID" value="GAA4431269.1"/>
    <property type="molecule type" value="Genomic_DNA"/>
</dbReference>
<feature type="transmembrane region" description="Helical" evidence="11">
    <location>
        <begin position="260"/>
        <end position="276"/>
    </location>
</feature>
<evidence type="ECO:0000256" key="7">
    <source>
        <dbReference type="ARBA" id="ARBA00022989"/>
    </source>
</evidence>
<evidence type="ECO:0000256" key="6">
    <source>
        <dbReference type="ARBA" id="ARBA00022748"/>
    </source>
</evidence>
<feature type="transmembrane region" description="Helical" evidence="11">
    <location>
        <begin position="110"/>
        <end position="125"/>
    </location>
</feature>
<keyword evidence="6" id="KW-0201">Cytochrome c-type biogenesis</keyword>
<keyword evidence="12" id="KW-0732">Signal</keyword>
<comment type="caution">
    <text evidence="15">The sequence shown here is derived from an EMBL/GenBank/DDBJ whole genome shotgun (WGS) entry which is preliminary data.</text>
</comment>
<keyword evidence="3" id="KW-1003">Cell membrane</keyword>
<keyword evidence="4" id="KW-0997">Cell inner membrane</keyword>
<protein>
    <submittedName>
        <fullName evidence="15">Cytochrome c-type biogenesis CcmF C-terminal domain-containing protein</fullName>
    </submittedName>
</protein>
<gene>
    <name evidence="15" type="ORF">GCM10023169_35630</name>
</gene>
<dbReference type="Proteomes" id="UP001500622">
    <property type="component" value="Unassembled WGS sequence"/>
</dbReference>